<organism evidence="2 3">
    <name type="scientific">Actinidia rufa</name>
    <dbReference type="NCBI Taxonomy" id="165716"/>
    <lineage>
        <taxon>Eukaryota</taxon>
        <taxon>Viridiplantae</taxon>
        <taxon>Streptophyta</taxon>
        <taxon>Embryophyta</taxon>
        <taxon>Tracheophyta</taxon>
        <taxon>Spermatophyta</taxon>
        <taxon>Magnoliopsida</taxon>
        <taxon>eudicotyledons</taxon>
        <taxon>Gunneridae</taxon>
        <taxon>Pentapetalae</taxon>
        <taxon>asterids</taxon>
        <taxon>Ericales</taxon>
        <taxon>Actinidiaceae</taxon>
        <taxon>Actinidia</taxon>
    </lineage>
</organism>
<feature type="region of interest" description="Disordered" evidence="1">
    <location>
        <begin position="15"/>
        <end position="36"/>
    </location>
</feature>
<dbReference type="Proteomes" id="UP000585474">
    <property type="component" value="Unassembled WGS sequence"/>
</dbReference>
<feature type="compositionally biased region" description="Basic and acidic residues" evidence="1">
    <location>
        <begin position="15"/>
        <end position="26"/>
    </location>
</feature>
<accession>A0A7J0DR43</accession>
<dbReference type="AlphaFoldDB" id="A0A7J0DR43"/>
<sequence length="64" mass="7155">MKALLYGSRLKNELEPLGNRAREQARRTPPPSWSREKQWVADNGVSAHIWPSLPPPPQGIANAI</sequence>
<protein>
    <submittedName>
        <fullName evidence="2">Uncharacterized protein</fullName>
    </submittedName>
</protein>
<evidence type="ECO:0000313" key="3">
    <source>
        <dbReference type="Proteomes" id="UP000585474"/>
    </source>
</evidence>
<evidence type="ECO:0000313" key="2">
    <source>
        <dbReference type="EMBL" id="GFS40678.1"/>
    </source>
</evidence>
<evidence type="ECO:0000256" key="1">
    <source>
        <dbReference type="SAM" id="MobiDB-lite"/>
    </source>
</evidence>
<keyword evidence="3" id="KW-1185">Reference proteome</keyword>
<reference evidence="3" key="1">
    <citation type="submission" date="2019-07" db="EMBL/GenBank/DDBJ databases">
        <title>De Novo Assembly of kiwifruit Actinidia rufa.</title>
        <authorList>
            <person name="Sugita-Konishi S."/>
            <person name="Sato K."/>
            <person name="Mori E."/>
            <person name="Abe Y."/>
            <person name="Kisaki G."/>
            <person name="Hamano K."/>
            <person name="Suezawa K."/>
            <person name="Otani M."/>
            <person name="Fukuda T."/>
            <person name="Manabe T."/>
            <person name="Gomi K."/>
            <person name="Tabuchi M."/>
            <person name="Akimitsu K."/>
            <person name="Kataoka I."/>
        </authorList>
    </citation>
    <scope>NUCLEOTIDE SEQUENCE [LARGE SCALE GENOMIC DNA]</scope>
    <source>
        <strain evidence="3">cv. Fuchu</strain>
    </source>
</reference>
<proteinExistence type="predicted"/>
<gene>
    <name evidence="2" type="ORF">Acr_00g0069810</name>
</gene>
<comment type="caution">
    <text evidence="2">The sequence shown here is derived from an EMBL/GenBank/DDBJ whole genome shotgun (WGS) entry which is preliminary data.</text>
</comment>
<dbReference type="EMBL" id="BJWL01000357">
    <property type="protein sequence ID" value="GFS40678.1"/>
    <property type="molecule type" value="Genomic_DNA"/>
</dbReference>
<name>A0A7J0DR43_9ERIC</name>